<evidence type="ECO:0000259" key="1">
    <source>
        <dbReference type="Pfam" id="PF07883"/>
    </source>
</evidence>
<reference evidence="2 3" key="1">
    <citation type="journal article" date="2019" name="Environ. Microbiol.">
        <title>Species interactions and distinct microbial communities in high Arctic permafrost affected cryosols are associated with the CH4 and CO2 gas fluxes.</title>
        <authorList>
            <person name="Altshuler I."/>
            <person name="Hamel J."/>
            <person name="Turney S."/>
            <person name="Magnuson E."/>
            <person name="Levesque R."/>
            <person name="Greer C."/>
            <person name="Whyte L.G."/>
        </authorList>
    </citation>
    <scope>NUCLEOTIDE SEQUENCE [LARGE SCALE GENOMIC DNA]</scope>
    <source>
        <strain evidence="2 3">E4</strain>
    </source>
</reference>
<evidence type="ECO:0000313" key="2">
    <source>
        <dbReference type="EMBL" id="TPG58744.1"/>
    </source>
</evidence>
<dbReference type="Gene3D" id="2.60.120.10">
    <property type="entry name" value="Jelly Rolls"/>
    <property type="match status" value="1"/>
</dbReference>
<dbReference type="Proteomes" id="UP000317663">
    <property type="component" value="Unassembled WGS sequence"/>
</dbReference>
<dbReference type="InterPro" id="IPR011051">
    <property type="entry name" value="RmlC_Cupin_sf"/>
</dbReference>
<dbReference type="Pfam" id="PF07883">
    <property type="entry name" value="Cupin_2"/>
    <property type="match status" value="1"/>
</dbReference>
<keyword evidence="3" id="KW-1185">Reference proteome</keyword>
<dbReference type="InterPro" id="IPR052538">
    <property type="entry name" value="Flavonoid_dioxygenase-like"/>
</dbReference>
<comment type="caution">
    <text evidence="2">The sequence shown here is derived from an EMBL/GenBank/DDBJ whole genome shotgun (WGS) entry which is preliminary data.</text>
</comment>
<dbReference type="EMBL" id="RCZD01000010">
    <property type="protein sequence ID" value="TPG58744.1"/>
    <property type="molecule type" value="Genomic_DNA"/>
</dbReference>
<dbReference type="RefSeq" id="WP_140474118.1">
    <property type="nucleotide sequence ID" value="NZ_RCZD01000010.1"/>
</dbReference>
<dbReference type="PANTHER" id="PTHR43346:SF1">
    <property type="entry name" value="QUERCETIN 2,3-DIOXYGENASE-RELATED"/>
    <property type="match status" value="1"/>
</dbReference>
<proteinExistence type="predicted"/>
<dbReference type="InterPro" id="IPR014710">
    <property type="entry name" value="RmlC-like_jellyroll"/>
</dbReference>
<accession>A0A502GAC9</accession>
<dbReference type="CDD" id="cd06987">
    <property type="entry name" value="cupin_MAE_RS03005"/>
    <property type="match status" value="1"/>
</dbReference>
<dbReference type="InterPro" id="IPR013096">
    <property type="entry name" value="Cupin_2"/>
</dbReference>
<organism evidence="2 3">
    <name type="scientific">Ewingella americana</name>
    <dbReference type="NCBI Taxonomy" id="41202"/>
    <lineage>
        <taxon>Bacteria</taxon>
        <taxon>Pseudomonadati</taxon>
        <taxon>Pseudomonadota</taxon>
        <taxon>Gammaproteobacteria</taxon>
        <taxon>Enterobacterales</taxon>
        <taxon>Yersiniaceae</taxon>
        <taxon>Ewingella</taxon>
    </lineage>
</organism>
<dbReference type="PANTHER" id="PTHR43346">
    <property type="entry name" value="LIGAND BINDING DOMAIN PROTEIN, PUTATIVE (AFU_ORTHOLOGUE AFUA_6G14370)-RELATED"/>
    <property type="match status" value="1"/>
</dbReference>
<gene>
    <name evidence="2" type="ORF">EAH77_17695</name>
</gene>
<dbReference type="SUPFAM" id="SSF51182">
    <property type="entry name" value="RmlC-like cupins"/>
    <property type="match status" value="1"/>
</dbReference>
<name>A0A502GAC9_9GAMM</name>
<protein>
    <submittedName>
        <fullName evidence="2">Cupin domain-containing protein</fullName>
    </submittedName>
</protein>
<evidence type="ECO:0000313" key="3">
    <source>
        <dbReference type="Proteomes" id="UP000317663"/>
    </source>
</evidence>
<feature type="domain" description="Cupin type-2" evidence="1">
    <location>
        <begin position="43"/>
        <end position="111"/>
    </location>
</feature>
<dbReference type="OrthoDB" id="9180677at2"/>
<dbReference type="AlphaFoldDB" id="A0A502GAC9"/>
<sequence length="147" mass="16097">MLHSFRGTDAKSAQAFRISPQDTNYFAILFDKEQDQIENIFVIEIFKVGGATPPNEHATAHEFFYVLHGEGIARCDGKERALKKGDALLLAPGNEHLIRNTGTSKLYTLTVMTPNEGFAELIRGGEPVELDQEDLCILSGATGSETA</sequence>